<keyword evidence="4" id="KW-1185">Reference proteome</keyword>
<reference evidence="3" key="1">
    <citation type="submission" date="2018-11" db="EMBL/GenBank/DDBJ databases">
        <authorList>
            <person name="Alioto T."/>
            <person name="Alioto T."/>
        </authorList>
    </citation>
    <scope>NUCLEOTIDE SEQUENCE</scope>
</reference>
<dbReference type="PROSITE" id="PS50119">
    <property type="entry name" value="ZF_BBOX"/>
    <property type="match status" value="1"/>
</dbReference>
<keyword evidence="1" id="KW-0863">Zinc-finger</keyword>
<dbReference type="SUPFAM" id="SSF101898">
    <property type="entry name" value="NHL repeat"/>
    <property type="match status" value="1"/>
</dbReference>
<organism evidence="3 4">
    <name type="scientific">Mytilus galloprovincialis</name>
    <name type="common">Mediterranean mussel</name>
    <dbReference type="NCBI Taxonomy" id="29158"/>
    <lineage>
        <taxon>Eukaryota</taxon>
        <taxon>Metazoa</taxon>
        <taxon>Spiralia</taxon>
        <taxon>Lophotrochozoa</taxon>
        <taxon>Mollusca</taxon>
        <taxon>Bivalvia</taxon>
        <taxon>Autobranchia</taxon>
        <taxon>Pteriomorphia</taxon>
        <taxon>Mytilida</taxon>
        <taxon>Mytiloidea</taxon>
        <taxon>Mytilidae</taxon>
        <taxon>Mytilinae</taxon>
        <taxon>Mytilus</taxon>
    </lineage>
</organism>
<dbReference type="Gene3D" id="2.120.10.30">
    <property type="entry name" value="TolB, C-terminal domain"/>
    <property type="match status" value="1"/>
</dbReference>
<comment type="caution">
    <text evidence="3">The sequence shown here is derived from an EMBL/GenBank/DDBJ whole genome shotgun (WGS) entry which is preliminary data.</text>
</comment>
<dbReference type="InterPro" id="IPR011042">
    <property type="entry name" value="6-blade_b-propeller_TolB-like"/>
</dbReference>
<evidence type="ECO:0000256" key="1">
    <source>
        <dbReference type="PROSITE-ProRule" id="PRU00024"/>
    </source>
</evidence>
<proteinExistence type="predicted"/>
<evidence type="ECO:0000259" key="2">
    <source>
        <dbReference type="PROSITE" id="PS50119"/>
    </source>
</evidence>
<evidence type="ECO:0000313" key="4">
    <source>
        <dbReference type="Proteomes" id="UP000596742"/>
    </source>
</evidence>
<dbReference type="EMBL" id="UYJE01002708">
    <property type="protein sequence ID" value="VDI13045.1"/>
    <property type="molecule type" value="Genomic_DNA"/>
</dbReference>
<dbReference type="GO" id="GO:0008270">
    <property type="term" value="F:zinc ion binding"/>
    <property type="evidence" value="ECO:0007669"/>
    <property type="project" value="UniProtKB-KW"/>
</dbReference>
<dbReference type="AlphaFoldDB" id="A0A8B6D0E6"/>
<evidence type="ECO:0000313" key="3">
    <source>
        <dbReference type="EMBL" id="VDI13045.1"/>
    </source>
</evidence>
<sequence>MGSAQSIQKAQTPIGCQLCETGNKIEWKCIQCSLLICSRCKDKIHPKFKGAIDHEIVNIKDVGLHDLPDGDLRAHQTEIEIKVSRQFSTDMGNINSMSSCHDDSVWLNDTPNMEIKHVRLTEDNTQVISHFHMSVTEVAVTSSNNILISMDRARLKMINEQTGQISDSKYDVSPLQTWCIHVTKDQRIIIGAITTGPLFSNNNRGVVMVFDEEGKQTSVYEHDNHNKPLFTIPQKITSTSKGIICVIDYIALPSKSRLVFLGQKGNVIKIYNGHPDFISKNMPFSPTGIVTTPTDNIIVIDYLNEILYILNQEGGFITYFKTEEYGIISPHSLLLSKPGHFFIGGTSKVLQSDDFAKLYEVEYSGF</sequence>
<keyword evidence="1" id="KW-0862">Zinc</keyword>
<dbReference type="InterPro" id="IPR000315">
    <property type="entry name" value="Znf_B-box"/>
</dbReference>
<feature type="domain" description="B box-type" evidence="2">
    <location>
        <begin position="11"/>
        <end position="59"/>
    </location>
</feature>
<accession>A0A8B6D0E6</accession>
<dbReference type="OrthoDB" id="10409191at2759"/>
<gene>
    <name evidence="3" type="ORF">MGAL_10B081348</name>
</gene>
<name>A0A8B6D0E6_MYTGA</name>
<dbReference type="Proteomes" id="UP000596742">
    <property type="component" value="Unassembled WGS sequence"/>
</dbReference>
<dbReference type="CDD" id="cd19757">
    <property type="entry name" value="Bbox1"/>
    <property type="match status" value="1"/>
</dbReference>
<protein>
    <recommendedName>
        <fullName evidence="2">B box-type domain-containing protein</fullName>
    </recommendedName>
</protein>
<keyword evidence="1" id="KW-0479">Metal-binding</keyword>